<proteinExistence type="predicted"/>
<keyword evidence="5" id="KW-1185">Reference proteome</keyword>
<keyword evidence="2" id="KW-0472">Membrane</keyword>
<feature type="compositionally biased region" description="Polar residues" evidence="1">
    <location>
        <begin position="274"/>
        <end position="346"/>
    </location>
</feature>
<feature type="region of interest" description="Disordered" evidence="1">
    <location>
        <begin position="406"/>
        <end position="444"/>
    </location>
</feature>
<evidence type="ECO:0000256" key="3">
    <source>
        <dbReference type="SAM" id="SignalP"/>
    </source>
</evidence>
<feature type="region of interest" description="Disordered" evidence="1">
    <location>
        <begin position="230"/>
        <end position="362"/>
    </location>
</feature>
<feature type="signal peptide" evidence="3">
    <location>
        <begin position="1"/>
        <end position="29"/>
    </location>
</feature>
<keyword evidence="2" id="KW-1133">Transmembrane helix</keyword>
<dbReference type="Proteomes" id="UP000000702">
    <property type="component" value="Unassembled WGS sequence"/>
</dbReference>
<comment type="caution">
    <text evidence="4">The sequence shown here is derived from an EMBL/GenBank/DDBJ whole genome shotgun (WGS) entry which is preliminary data.</text>
</comment>
<reference evidence="5" key="1">
    <citation type="submission" date="2011-07" db="EMBL/GenBank/DDBJ databases">
        <title>Divergent evolution of antigenic variation in African trypanosomes.</title>
        <authorList>
            <person name="Jackson A.P."/>
            <person name="Berry A."/>
            <person name="Allison H.C."/>
            <person name="Burton P."/>
            <person name="Anderson J."/>
            <person name="Aslett M."/>
            <person name="Brown R."/>
            <person name="Corton N."/>
            <person name="Harris D."/>
            <person name="Hauser H."/>
            <person name="Gamble J."/>
            <person name="Gilderthorp R."/>
            <person name="McQuillan J."/>
            <person name="Quail M.A."/>
            <person name="Sanders M."/>
            <person name="Van Tonder A."/>
            <person name="Ginger M.L."/>
            <person name="Donelson J.E."/>
            <person name="Field M.C."/>
            <person name="Barry J.D."/>
            <person name="Berriman M."/>
            <person name="Hertz-Fowler C."/>
        </authorList>
    </citation>
    <scope>NUCLEOTIDE SEQUENCE [LARGE SCALE GENOMIC DNA]</scope>
    <source>
        <strain evidence="5">IL3000</strain>
    </source>
</reference>
<accession>F9WHG8</accession>
<dbReference type="AlphaFoldDB" id="F9WHG8"/>
<evidence type="ECO:0000256" key="1">
    <source>
        <dbReference type="SAM" id="MobiDB-lite"/>
    </source>
</evidence>
<dbReference type="PANTHER" id="PTHR35613:SF2">
    <property type="entry name" value="C-TYPE LECTIN DOMAIN-CONTAINING PROTEIN"/>
    <property type="match status" value="1"/>
</dbReference>
<name>F9WHG8_TRYCI</name>
<evidence type="ECO:0000313" key="4">
    <source>
        <dbReference type="EMBL" id="CCD16761.1"/>
    </source>
</evidence>
<feature type="chain" id="PRO_5003390343" evidence="3">
    <location>
        <begin position="30"/>
        <end position="444"/>
    </location>
</feature>
<evidence type="ECO:0000256" key="2">
    <source>
        <dbReference type="SAM" id="Phobius"/>
    </source>
</evidence>
<dbReference type="OMA" id="CFAGHEK"/>
<dbReference type="PANTHER" id="PTHR35613">
    <property type="entry name" value="C-TYPE LECTIN DOMAIN-CONTAINING PROTEIN"/>
    <property type="match status" value="1"/>
</dbReference>
<sequence length="444" mass="48156">MSKGTHAAPYALVLVLLCVVHPLQVAVVAQPGPAASTKDYIIFPNARFWNGGQYLVSHGATERICREEGAILATDHSEATDAAINEVYFKLRQRYIYSYLGGDAAFSASEAQDVGSRCKEADNSTSIHCVYRWNRGLFDATTTNGIGEAFWRGSYRSTPGAGSMNDFPFRWIKDYPKFGFLYPISRRHYRESKRTWFDEYEDTGHEAAHVVRKEKQVKNFVLLCNIYVPTTSAPVPQPESDENASEELNGTNANETESEELNGTNTNETESEDLNGTNTNETASEELNGTNTNETASEELNGTNANETASEELNGTNANETESEELNGTSANETASEELNGTNVNETESDDSSSGVSSTEAPAGKVNGGVLALAILLPIIAIALLLLLWYFCFRRRDEKEDAPLSLREVYSPAECPSPVEAPLTSEGGGAAEGGSPNASPVVAQ</sequence>
<keyword evidence="2" id="KW-0812">Transmembrane</keyword>
<keyword evidence="3" id="KW-0732">Signal</keyword>
<gene>
    <name evidence="4" type="ORF">TCIL3000_0_16620</name>
</gene>
<feature type="transmembrane region" description="Helical" evidence="2">
    <location>
        <begin position="370"/>
        <end position="391"/>
    </location>
</feature>
<dbReference type="VEuPathDB" id="TriTrypDB:TcIL3000_0_16620"/>
<evidence type="ECO:0000313" key="5">
    <source>
        <dbReference type="Proteomes" id="UP000000702"/>
    </source>
</evidence>
<reference evidence="4 5" key="2">
    <citation type="journal article" date="2012" name="Proc. Natl. Acad. Sci. U.S.A.">
        <title>Antigenic diversity is generated by distinct evolutionary mechanisms in African trypanosome species.</title>
        <authorList>
            <person name="Jackson A.P."/>
            <person name="Berry A."/>
            <person name="Aslett M."/>
            <person name="Allison H.C."/>
            <person name="Burton P."/>
            <person name="Vavrova-Anderson J."/>
            <person name="Brown R."/>
            <person name="Browne H."/>
            <person name="Corton N."/>
            <person name="Hauser H."/>
            <person name="Gamble J."/>
            <person name="Gilderthorp R."/>
            <person name="Marcello L."/>
            <person name="McQuillan J."/>
            <person name="Otto T.D."/>
            <person name="Quail M.A."/>
            <person name="Sanders M.J."/>
            <person name="van Tonder A."/>
            <person name="Ginger M.L."/>
            <person name="Field M.C."/>
            <person name="Barry J.D."/>
            <person name="Hertz-Fowler C."/>
            <person name="Berriman M."/>
        </authorList>
    </citation>
    <scope>NUCLEOTIDE SEQUENCE [LARGE SCALE GENOMIC DNA]</scope>
    <source>
        <strain evidence="4 5">IL3000</strain>
    </source>
</reference>
<dbReference type="Pfam" id="PF16825">
    <property type="entry name" value="DUF5075"/>
    <property type="match status" value="1"/>
</dbReference>
<organism evidence="4 5">
    <name type="scientific">Trypanosoma congolense (strain IL3000)</name>
    <dbReference type="NCBI Taxonomy" id="1068625"/>
    <lineage>
        <taxon>Eukaryota</taxon>
        <taxon>Discoba</taxon>
        <taxon>Euglenozoa</taxon>
        <taxon>Kinetoplastea</taxon>
        <taxon>Metakinetoplastina</taxon>
        <taxon>Trypanosomatida</taxon>
        <taxon>Trypanosomatidae</taxon>
        <taxon>Trypanosoma</taxon>
        <taxon>Nannomonas</taxon>
    </lineage>
</organism>
<dbReference type="EMBL" id="CAEQ01002434">
    <property type="protein sequence ID" value="CCD16761.1"/>
    <property type="molecule type" value="Genomic_DNA"/>
</dbReference>
<protein>
    <submittedName>
        <fullName evidence="4">WGS project CAEQ00000000 data, annotated contig 647</fullName>
    </submittedName>
</protein>
<dbReference type="InterPro" id="IPR031797">
    <property type="entry name" value="DUF5075"/>
</dbReference>